<dbReference type="Proteomes" id="UP001209540">
    <property type="component" value="Unassembled WGS sequence"/>
</dbReference>
<feature type="signal peptide" evidence="8">
    <location>
        <begin position="1"/>
        <end position="20"/>
    </location>
</feature>
<dbReference type="Pfam" id="PF02221">
    <property type="entry name" value="E1_DerP2_DerF2"/>
    <property type="match status" value="1"/>
</dbReference>
<comment type="function">
    <text evidence="1">Catalyzes the intermembrane transfer of phosphatidylglycerol and phosphatidylinositol.</text>
</comment>
<dbReference type="InterPro" id="IPR014756">
    <property type="entry name" value="Ig_E-set"/>
</dbReference>
<dbReference type="InterPro" id="IPR003172">
    <property type="entry name" value="ML_dom"/>
</dbReference>
<reference evidence="10" key="1">
    <citation type="journal article" date="2022" name="IScience">
        <title>Evolution of zygomycete secretomes and the origins of terrestrial fungal ecologies.</title>
        <authorList>
            <person name="Chang Y."/>
            <person name="Wang Y."/>
            <person name="Mondo S."/>
            <person name="Ahrendt S."/>
            <person name="Andreopoulos W."/>
            <person name="Barry K."/>
            <person name="Beard J."/>
            <person name="Benny G.L."/>
            <person name="Blankenship S."/>
            <person name="Bonito G."/>
            <person name="Cuomo C."/>
            <person name="Desiro A."/>
            <person name="Gervers K.A."/>
            <person name="Hundley H."/>
            <person name="Kuo A."/>
            <person name="LaButti K."/>
            <person name="Lang B.F."/>
            <person name="Lipzen A."/>
            <person name="O'Donnell K."/>
            <person name="Pangilinan J."/>
            <person name="Reynolds N."/>
            <person name="Sandor L."/>
            <person name="Smith M.E."/>
            <person name="Tsang A."/>
            <person name="Grigoriev I.V."/>
            <person name="Stajich J.E."/>
            <person name="Spatafora J.W."/>
        </authorList>
    </citation>
    <scope>NUCLEOTIDE SEQUENCE</scope>
    <source>
        <strain evidence="10">RSA 2281</strain>
    </source>
</reference>
<dbReference type="InterPro" id="IPR039670">
    <property type="entry name" value="NPC2-like"/>
</dbReference>
<name>A0AAD5JXR6_9FUNG</name>
<dbReference type="AlphaFoldDB" id="A0AAD5JXR6"/>
<protein>
    <recommendedName>
        <fullName evidence="4">Phosphatidylglycerol/phosphatidylinositol transfer protein</fullName>
    </recommendedName>
</protein>
<comment type="caution">
    <text evidence="10">The sequence shown here is derived from an EMBL/GenBank/DDBJ whole genome shotgun (WGS) entry which is preliminary data.</text>
</comment>
<keyword evidence="6 8" id="KW-0732">Signal</keyword>
<feature type="domain" description="MD-2-related lipid-recognition" evidence="9">
    <location>
        <begin position="40"/>
        <end position="162"/>
    </location>
</feature>
<dbReference type="GO" id="GO:0032934">
    <property type="term" value="F:sterol binding"/>
    <property type="evidence" value="ECO:0007669"/>
    <property type="project" value="InterPro"/>
</dbReference>
<organism evidence="10 11">
    <name type="scientific">Phascolomyces articulosus</name>
    <dbReference type="NCBI Taxonomy" id="60185"/>
    <lineage>
        <taxon>Eukaryota</taxon>
        <taxon>Fungi</taxon>
        <taxon>Fungi incertae sedis</taxon>
        <taxon>Mucoromycota</taxon>
        <taxon>Mucoromycotina</taxon>
        <taxon>Mucoromycetes</taxon>
        <taxon>Mucorales</taxon>
        <taxon>Lichtheimiaceae</taxon>
        <taxon>Phascolomyces</taxon>
    </lineage>
</organism>
<dbReference type="EMBL" id="JAIXMP010000017">
    <property type="protein sequence ID" value="KAI9259404.1"/>
    <property type="molecule type" value="Genomic_DNA"/>
</dbReference>
<accession>A0AAD5JXR6</accession>
<evidence type="ECO:0000256" key="4">
    <source>
        <dbReference type="ARBA" id="ARBA00016056"/>
    </source>
</evidence>
<gene>
    <name evidence="10" type="ORF">BDA99DRAFT_513187</name>
</gene>
<evidence type="ECO:0000256" key="1">
    <source>
        <dbReference type="ARBA" id="ARBA00002053"/>
    </source>
</evidence>
<reference evidence="10" key="2">
    <citation type="submission" date="2023-02" db="EMBL/GenBank/DDBJ databases">
        <authorList>
            <consortium name="DOE Joint Genome Institute"/>
            <person name="Mondo S.J."/>
            <person name="Chang Y."/>
            <person name="Wang Y."/>
            <person name="Ahrendt S."/>
            <person name="Andreopoulos W."/>
            <person name="Barry K."/>
            <person name="Beard J."/>
            <person name="Benny G.L."/>
            <person name="Blankenship S."/>
            <person name="Bonito G."/>
            <person name="Cuomo C."/>
            <person name="Desiro A."/>
            <person name="Gervers K.A."/>
            <person name="Hundley H."/>
            <person name="Kuo A."/>
            <person name="LaButti K."/>
            <person name="Lang B.F."/>
            <person name="Lipzen A."/>
            <person name="O'Donnell K."/>
            <person name="Pangilinan J."/>
            <person name="Reynolds N."/>
            <person name="Sandor L."/>
            <person name="Smith M.W."/>
            <person name="Tsang A."/>
            <person name="Grigoriev I.V."/>
            <person name="Stajich J.E."/>
            <person name="Spatafora J.W."/>
        </authorList>
    </citation>
    <scope>NUCLEOTIDE SEQUENCE</scope>
    <source>
        <strain evidence="10">RSA 2281</strain>
    </source>
</reference>
<feature type="chain" id="PRO_5041979994" description="Phosphatidylglycerol/phosphatidylinositol transfer protein" evidence="8">
    <location>
        <begin position="21"/>
        <end position="179"/>
    </location>
</feature>
<keyword evidence="7" id="KW-0445">Lipid transport</keyword>
<sequence>MIRPCLYISLILFFITQTTAWLQPQFIRQHKWSPFKTDLIEDCSDDSYILDIRDITLTPSIPVPGEDLIIEAEGKLKETVKEGAAALVHVKLGVVTLLRKEFDICQELDNNDTQLKCPIEKGLIKITQKVTLPKEIPKAHFKVAVNAWNHDDMDLACLKVDVDFRHSRHGLNKYRFIGY</sequence>
<dbReference type="Gene3D" id="2.60.40.770">
    <property type="match status" value="1"/>
</dbReference>
<keyword evidence="11" id="KW-1185">Reference proteome</keyword>
<evidence type="ECO:0000256" key="8">
    <source>
        <dbReference type="SAM" id="SignalP"/>
    </source>
</evidence>
<comment type="similarity">
    <text evidence="2">Belongs to the NPC2 family.</text>
</comment>
<dbReference type="GO" id="GO:0015918">
    <property type="term" value="P:sterol transport"/>
    <property type="evidence" value="ECO:0007669"/>
    <property type="project" value="InterPro"/>
</dbReference>
<dbReference type="PANTHER" id="PTHR11306:SF0">
    <property type="entry name" value="PHOSPHATIDYLGLYCEROL_PHOSPHATIDYLINOSITOL TRANSFER PROTEIN"/>
    <property type="match status" value="1"/>
</dbReference>
<evidence type="ECO:0000313" key="10">
    <source>
        <dbReference type="EMBL" id="KAI9259404.1"/>
    </source>
</evidence>
<evidence type="ECO:0000256" key="5">
    <source>
        <dbReference type="ARBA" id="ARBA00022448"/>
    </source>
</evidence>
<evidence type="ECO:0000256" key="7">
    <source>
        <dbReference type="ARBA" id="ARBA00023055"/>
    </source>
</evidence>
<evidence type="ECO:0000259" key="9">
    <source>
        <dbReference type="SMART" id="SM00737"/>
    </source>
</evidence>
<evidence type="ECO:0000256" key="6">
    <source>
        <dbReference type="ARBA" id="ARBA00022729"/>
    </source>
</evidence>
<keyword evidence="5" id="KW-0813">Transport</keyword>
<proteinExistence type="inferred from homology"/>
<evidence type="ECO:0000256" key="2">
    <source>
        <dbReference type="ARBA" id="ARBA00006370"/>
    </source>
</evidence>
<evidence type="ECO:0000256" key="3">
    <source>
        <dbReference type="ARBA" id="ARBA00011245"/>
    </source>
</evidence>
<dbReference type="SUPFAM" id="SSF81296">
    <property type="entry name" value="E set domains"/>
    <property type="match status" value="1"/>
</dbReference>
<dbReference type="SMART" id="SM00737">
    <property type="entry name" value="ML"/>
    <property type="match status" value="1"/>
</dbReference>
<dbReference type="PANTHER" id="PTHR11306">
    <property type="entry name" value="NIEMANN PICK TYPE C2 PROTEIN NPC2-RELATED"/>
    <property type="match status" value="1"/>
</dbReference>
<evidence type="ECO:0000313" key="11">
    <source>
        <dbReference type="Proteomes" id="UP001209540"/>
    </source>
</evidence>
<comment type="subunit">
    <text evidence="3">Monomer.</text>
</comment>